<dbReference type="InterPro" id="IPR046336">
    <property type="entry name" value="Lon_prtase_N_sf"/>
</dbReference>
<feature type="domain" description="Lon N-terminal" evidence="1">
    <location>
        <begin position="2"/>
        <end position="185"/>
    </location>
</feature>
<dbReference type="Gene3D" id="2.30.130.40">
    <property type="entry name" value="LON domain-like"/>
    <property type="match status" value="1"/>
</dbReference>
<keyword evidence="3" id="KW-1185">Reference proteome</keyword>
<gene>
    <name evidence="2" type="ORF">OI18_07545</name>
</gene>
<evidence type="ECO:0000313" key="3">
    <source>
        <dbReference type="Proteomes" id="UP000031408"/>
    </source>
</evidence>
<dbReference type="STRING" id="1349421.OI18_07545"/>
<dbReference type="AlphaFoldDB" id="A0A0C1LIF7"/>
<organism evidence="2 3">
    <name type="scientific">Flavihumibacter solisilvae</name>
    <dbReference type="NCBI Taxonomy" id="1349421"/>
    <lineage>
        <taxon>Bacteria</taxon>
        <taxon>Pseudomonadati</taxon>
        <taxon>Bacteroidota</taxon>
        <taxon>Chitinophagia</taxon>
        <taxon>Chitinophagales</taxon>
        <taxon>Chitinophagaceae</taxon>
        <taxon>Flavihumibacter</taxon>
    </lineage>
</organism>
<dbReference type="Pfam" id="PF02190">
    <property type="entry name" value="LON_substr_bdg"/>
    <property type="match status" value="1"/>
</dbReference>
<dbReference type="SUPFAM" id="SSF88697">
    <property type="entry name" value="PUA domain-like"/>
    <property type="match status" value="1"/>
</dbReference>
<dbReference type="RefSeq" id="WP_039138610.1">
    <property type="nucleotide sequence ID" value="NZ_JSVC01000008.1"/>
</dbReference>
<dbReference type="SMART" id="SM00464">
    <property type="entry name" value="LON"/>
    <property type="match status" value="1"/>
</dbReference>
<dbReference type="Proteomes" id="UP000031408">
    <property type="component" value="Unassembled WGS sequence"/>
</dbReference>
<protein>
    <submittedName>
        <fullName evidence="2">Peptidase S16</fullName>
    </submittedName>
</protein>
<dbReference type="InterPro" id="IPR003111">
    <property type="entry name" value="Lon_prtase_N"/>
</dbReference>
<dbReference type="PANTHER" id="PTHR46732">
    <property type="entry name" value="ATP-DEPENDENT PROTEASE LA (LON) DOMAIN PROTEIN"/>
    <property type="match status" value="1"/>
</dbReference>
<reference evidence="2 3" key="1">
    <citation type="submission" date="2014-11" db="EMBL/GenBank/DDBJ databases">
        <title>Genome sequence of Flavihumibacter solisilvae 3-3.</title>
        <authorList>
            <person name="Zhou G."/>
            <person name="Li M."/>
            <person name="Wang G."/>
        </authorList>
    </citation>
    <scope>NUCLEOTIDE SEQUENCE [LARGE SCALE GENOMIC DNA]</scope>
    <source>
        <strain evidence="2 3">3-3</strain>
    </source>
</reference>
<proteinExistence type="predicted"/>
<dbReference type="OrthoDB" id="25394at2"/>
<evidence type="ECO:0000313" key="2">
    <source>
        <dbReference type="EMBL" id="KIC95158.1"/>
    </source>
</evidence>
<comment type="caution">
    <text evidence="2">The sequence shown here is derived from an EMBL/GenBank/DDBJ whole genome shotgun (WGS) entry which is preliminary data.</text>
</comment>
<evidence type="ECO:0000259" key="1">
    <source>
        <dbReference type="PROSITE" id="PS51787"/>
    </source>
</evidence>
<dbReference type="PANTHER" id="PTHR46732:SF8">
    <property type="entry name" value="ATP-DEPENDENT PROTEASE LA (LON) DOMAIN PROTEIN"/>
    <property type="match status" value="1"/>
</dbReference>
<dbReference type="EMBL" id="JSVC01000008">
    <property type="protein sequence ID" value="KIC95158.1"/>
    <property type="molecule type" value="Genomic_DNA"/>
</dbReference>
<accession>A0A0C1LIF7</accession>
<sequence>MTNFIPIFPLGIVVFPGEELNLHIFEPRYIQLIRECLDSKKPFGIPAVIEKKLGELGTLVKVVEVSKEYEGGEMDIRTQGTKVFRILELVKEIPDKLYSGAIVNYPHNREDHGKQDLMQRVIFGIRELHRLLQVKKEFRKPDDLLLSYDVAHHAGLSIEEEYEFLSLMQEVQRQEYLKRHLAKVLPVIAEMEQLKEKVKLNGHFKNLSSLDLDL</sequence>
<dbReference type="PROSITE" id="PS51787">
    <property type="entry name" value="LON_N"/>
    <property type="match status" value="1"/>
</dbReference>
<name>A0A0C1LIF7_9BACT</name>
<dbReference type="InterPro" id="IPR015947">
    <property type="entry name" value="PUA-like_sf"/>
</dbReference>